<keyword evidence="1" id="KW-0472">Membrane</keyword>
<proteinExistence type="predicted"/>
<reference evidence="2" key="1">
    <citation type="journal article" date="2022" name="Syst. Appl. Microbiol.">
        <title>Natronocalculus amylovorans gen. nov., sp. nov., and Natranaeroarchaeum aerophilus sp. nov., dominant culturable amylolytic natronoarchaea from hypersaline soda lakes in southwestern Siberia.</title>
        <authorList>
            <person name="Sorokin D.Y."/>
            <person name="Elcheninov A.G."/>
            <person name="Khizhniak T.V."/>
            <person name="Koenen M."/>
            <person name="Bale N.J."/>
            <person name="Damste J.S.S."/>
            <person name="Kublanov I.V."/>
        </authorList>
    </citation>
    <scope>NUCLEOTIDE SEQUENCE</scope>
    <source>
        <strain evidence="2">AArc-St2</strain>
    </source>
</reference>
<comment type="caution">
    <text evidence="2">The sequence shown here is derived from an EMBL/GenBank/DDBJ whole genome shotgun (WGS) entry which is preliminary data.</text>
</comment>
<feature type="transmembrane region" description="Helical" evidence="1">
    <location>
        <begin position="97"/>
        <end position="119"/>
    </location>
</feature>
<reference evidence="2" key="2">
    <citation type="submission" date="2022-02" db="EMBL/GenBank/DDBJ databases">
        <authorList>
            <person name="Elcheninov A.G."/>
            <person name="Sorokin D.Y."/>
            <person name="Kublanov I.V."/>
        </authorList>
    </citation>
    <scope>NUCLEOTIDE SEQUENCE</scope>
    <source>
        <strain evidence="2">AArc-St2</strain>
    </source>
</reference>
<feature type="transmembrane region" description="Helical" evidence="1">
    <location>
        <begin position="190"/>
        <end position="208"/>
    </location>
</feature>
<dbReference type="RefSeq" id="WP_174654294.1">
    <property type="nucleotide sequence ID" value="NZ_JAKRVX010000002.1"/>
</dbReference>
<dbReference type="EMBL" id="JAKRVX010000002">
    <property type="protein sequence ID" value="MCL9816309.1"/>
    <property type="molecule type" value="Genomic_DNA"/>
</dbReference>
<evidence type="ECO:0008006" key="4">
    <source>
        <dbReference type="Google" id="ProtNLM"/>
    </source>
</evidence>
<name>A0AAE3FVX3_9EURY</name>
<keyword evidence="3" id="KW-1185">Reference proteome</keyword>
<gene>
    <name evidence="2" type="ORF">AArcSt2_05060</name>
</gene>
<evidence type="ECO:0000313" key="3">
    <source>
        <dbReference type="Proteomes" id="UP001203207"/>
    </source>
</evidence>
<organism evidence="2 3">
    <name type="scientific">Natronocalculus amylovorans</name>
    <dbReference type="NCBI Taxonomy" id="2917812"/>
    <lineage>
        <taxon>Archaea</taxon>
        <taxon>Methanobacteriati</taxon>
        <taxon>Methanobacteriota</taxon>
        <taxon>Stenosarchaea group</taxon>
        <taxon>Halobacteria</taxon>
        <taxon>Halobacteriales</taxon>
        <taxon>Haloferacaceae</taxon>
        <taxon>Natronocalculus</taxon>
    </lineage>
</organism>
<feature type="transmembrane region" description="Helical" evidence="1">
    <location>
        <begin position="165"/>
        <end position="184"/>
    </location>
</feature>
<accession>A0AAE3FVX3</accession>
<feature type="transmembrane region" description="Helical" evidence="1">
    <location>
        <begin position="6"/>
        <end position="29"/>
    </location>
</feature>
<dbReference type="Proteomes" id="UP001203207">
    <property type="component" value="Unassembled WGS sequence"/>
</dbReference>
<feature type="transmembrane region" description="Helical" evidence="1">
    <location>
        <begin position="41"/>
        <end position="59"/>
    </location>
</feature>
<protein>
    <recommendedName>
        <fullName evidence="4">DUF2306 domain-containing protein</fullName>
    </recommendedName>
</protein>
<dbReference type="AlphaFoldDB" id="A0AAE3FVX3"/>
<evidence type="ECO:0000256" key="1">
    <source>
        <dbReference type="SAM" id="Phobius"/>
    </source>
</evidence>
<keyword evidence="1" id="KW-1133">Transmembrane helix</keyword>
<evidence type="ECO:0000313" key="2">
    <source>
        <dbReference type="EMBL" id="MCL9816309.1"/>
    </source>
</evidence>
<sequence>MISQLLTVTLLIHIIAGAAALLSGFVAIATTKGAKRHLQSGWIYVRSMAIVVVTAIPIALFDSNWFLFTIAIFSGYLVFTGDRVLSRKRPEPGVAAPIDWAGHGLMAVTGGGMIAFGGWGYLSGTLSLGPALIVFGLIGLVLAVREIHEIRNPPVDRMQWFYKHIGFMGGGYIATVTASITVNLTVVPPLLRWVGPTVIGIPLIMYAVRKYETQFTPSRAESAAD</sequence>
<keyword evidence="1" id="KW-0812">Transmembrane</keyword>
<feature type="transmembrane region" description="Helical" evidence="1">
    <location>
        <begin position="65"/>
        <end position="85"/>
    </location>
</feature>
<feature type="transmembrane region" description="Helical" evidence="1">
    <location>
        <begin position="125"/>
        <end position="144"/>
    </location>
</feature>